<dbReference type="EMBL" id="AP018711">
    <property type="protein sequence ID" value="BBE35617.1"/>
    <property type="molecule type" value="Genomic_DNA"/>
</dbReference>
<dbReference type="Pfam" id="PF13577">
    <property type="entry name" value="SnoaL_4"/>
    <property type="match status" value="1"/>
</dbReference>
<proteinExistence type="predicted"/>
<protein>
    <submittedName>
        <fullName evidence="3">SnoaL-like protein</fullName>
    </submittedName>
</protein>
<gene>
    <name evidence="3" type="ORF">DFR51_3040</name>
    <name evidence="2" type="ORF">SmB9_32750</name>
</gene>
<organism evidence="2 4">
    <name type="scientific">Sphingosinicella microcystinivorans</name>
    <dbReference type="NCBI Taxonomy" id="335406"/>
    <lineage>
        <taxon>Bacteria</taxon>
        <taxon>Pseudomonadati</taxon>
        <taxon>Pseudomonadota</taxon>
        <taxon>Alphaproteobacteria</taxon>
        <taxon>Sphingomonadales</taxon>
        <taxon>Sphingosinicellaceae</taxon>
        <taxon>Sphingosinicella</taxon>
    </lineage>
</organism>
<dbReference type="SUPFAM" id="SSF54427">
    <property type="entry name" value="NTF2-like"/>
    <property type="match status" value="1"/>
</dbReference>
<evidence type="ECO:0000313" key="2">
    <source>
        <dbReference type="EMBL" id="BBE35617.1"/>
    </source>
</evidence>
<dbReference type="Gene3D" id="3.10.450.50">
    <property type="match status" value="1"/>
</dbReference>
<dbReference type="EMBL" id="RBWX01000010">
    <property type="protein sequence ID" value="RKS86337.1"/>
    <property type="molecule type" value="Genomic_DNA"/>
</dbReference>
<accession>A0AAD1D804</accession>
<name>A0AAD1D804_SPHMI</name>
<reference evidence="3 5" key="2">
    <citation type="submission" date="2018-10" db="EMBL/GenBank/DDBJ databases">
        <title>Genomic Encyclopedia of Type Strains, Phase IV (KMG-IV): sequencing the most valuable type-strain genomes for metagenomic binning, comparative biology and taxonomic classification.</title>
        <authorList>
            <person name="Goeker M."/>
        </authorList>
    </citation>
    <scope>NUCLEOTIDE SEQUENCE [LARGE SCALE GENOMIC DNA]</scope>
    <source>
        <strain evidence="3 5">DSM 19791</strain>
    </source>
</reference>
<dbReference type="InterPro" id="IPR037401">
    <property type="entry name" value="SnoaL-like"/>
</dbReference>
<evidence type="ECO:0000259" key="1">
    <source>
        <dbReference type="Pfam" id="PF13577"/>
    </source>
</evidence>
<dbReference type="AlphaFoldDB" id="A0AAD1D804"/>
<keyword evidence="5" id="KW-1185">Reference proteome</keyword>
<evidence type="ECO:0000313" key="4">
    <source>
        <dbReference type="Proteomes" id="UP000275727"/>
    </source>
</evidence>
<evidence type="ECO:0000313" key="5">
    <source>
        <dbReference type="Proteomes" id="UP000276029"/>
    </source>
</evidence>
<dbReference type="KEGG" id="smic:SmB9_32750"/>
<reference evidence="2 4" key="1">
    <citation type="submission" date="2018-06" db="EMBL/GenBank/DDBJ databases">
        <title>Complete Genome Sequence of the Microcystin-Degrading Bacterium Sphingosinicella microcystinivorans Strain B-9.</title>
        <authorList>
            <person name="Jin H."/>
            <person name="Nishizawa T."/>
            <person name="Guo Y."/>
            <person name="Nishizawa A."/>
            <person name="Park H."/>
            <person name="Kato H."/>
            <person name="Tsuji K."/>
            <person name="Harada K."/>
        </authorList>
    </citation>
    <scope>NUCLEOTIDE SEQUENCE [LARGE SCALE GENOMIC DNA]</scope>
    <source>
        <strain evidence="2 4">B9</strain>
    </source>
</reference>
<evidence type="ECO:0000313" key="3">
    <source>
        <dbReference type="EMBL" id="RKS86337.1"/>
    </source>
</evidence>
<dbReference type="InterPro" id="IPR032710">
    <property type="entry name" value="NTF2-like_dom_sf"/>
</dbReference>
<dbReference type="Proteomes" id="UP000275727">
    <property type="component" value="Chromosome"/>
</dbReference>
<sequence>MTLSLERRLDRLEARAEIAELCTNYCIACDDRDLALLESCFTADVRLLSLDRLLDANGRDEAMTMFRNILGIRGPGFHWTHDRIIRFDDANPDRAEGLVLAHAETTPHGKASIAGIRYNDAYRREGGRWKFAARTLSFLYYMEMADFIQHFPTRKRIGLGGNWREADFPEKLPNWATAPSLEQSGG</sequence>
<dbReference type="Proteomes" id="UP000276029">
    <property type="component" value="Unassembled WGS sequence"/>
</dbReference>
<dbReference type="RefSeq" id="WP_121052677.1">
    <property type="nucleotide sequence ID" value="NZ_AP018711.1"/>
</dbReference>
<feature type="domain" description="SnoaL-like" evidence="1">
    <location>
        <begin position="11"/>
        <end position="135"/>
    </location>
</feature>